<gene>
    <name evidence="3" type="ORF">E2562_019752</name>
</gene>
<dbReference type="PANTHER" id="PTHR35832">
    <property type="entry name" value="OS12G0248400 PROTEIN-RELATED"/>
    <property type="match status" value="1"/>
</dbReference>
<keyword evidence="1" id="KW-1133">Transmembrane helix</keyword>
<dbReference type="GO" id="GO:0007166">
    <property type="term" value="P:cell surface receptor signaling pathway"/>
    <property type="evidence" value="ECO:0007669"/>
    <property type="project" value="InterPro"/>
</dbReference>
<feature type="transmembrane region" description="Helical" evidence="1">
    <location>
        <begin position="138"/>
        <end position="164"/>
    </location>
</feature>
<dbReference type="AlphaFoldDB" id="A0A6G1C8C3"/>
<dbReference type="PANTHER" id="PTHR35832:SF7">
    <property type="entry name" value="OS11G0666100 PROTEIN"/>
    <property type="match status" value="1"/>
</dbReference>
<dbReference type="Proteomes" id="UP000479710">
    <property type="component" value="Unassembled WGS sequence"/>
</dbReference>
<evidence type="ECO:0000259" key="2">
    <source>
        <dbReference type="Pfam" id="PF22215"/>
    </source>
</evidence>
<dbReference type="EMBL" id="SPHZ02000010">
    <property type="protein sequence ID" value="KAF0896282.1"/>
    <property type="molecule type" value="Genomic_DNA"/>
</dbReference>
<evidence type="ECO:0000313" key="4">
    <source>
        <dbReference type="Proteomes" id="UP000479710"/>
    </source>
</evidence>
<reference evidence="3 4" key="1">
    <citation type="submission" date="2019-11" db="EMBL/GenBank/DDBJ databases">
        <title>Whole genome sequence of Oryza granulata.</title>
        <authorList>
            <person name="Li W."/>
        </authorList>
    </citation>
    <scope>NUCLEOTIDE SEQUENCE [LARGE SCALE GENOMIC DNA]</scope>
    <source>
        <strain evidence="4">cv. Menghai</strain>
        <tissue evidence="3">Leaf</tissue>
    </source>
</reference>
<accession>A0A6G1C8C3</accession>
<sequence>MAELVGYASSARGLIKMIMATVQTAKRNKKQCRELEDRVRMVSGVLNRHELQPSPETMARAREALAGLHAVLREAHELAVSFQSGGGKRMRRLLWVRRVCNARREAEKLADVLGKIDFYISLYPAIAHEDMAHRLDRLLWTTTMSVIVSAVAFAGFFVVSISMVSRKK</sequence>
<keyword evidence="1" id="KW-0472">Membrane</keyword>
<keyword evidence="1" id="KW-0812">Transmembrane</keyword>
<dbReference type="OrthoDB" id="659500at2759"/>
<dbReference type="CDD" id="cd21037">
    <property type="entry name" value="MLKL_NTD"/>
    <property type="match status" value="1"/>
</dbReference>
<comment type="caution">
    <text evidence="3">The sequence shown here is derived from an EMBL/GenBank/DDBJ whole genome shotgun (WGS) entry which is preliminary data.</text>
</comment>
<feature type="domain" description="Mixed lineage kinase" evidence="2">
    <location>
        <begin position="16"/>
        <end position="84"/>
    </location>
</feature>
<keyword evidence="4" id="KW-1185">Reference proteome</keyword>
<name>A0A6G1C8C3_9ORYZ</name>
<dbReference type="InterPro" id="IPR036537">
    <property type="entry name" value="Adaptor_Cbl_N_dom_sf"/>
</dbReference>
<dbReference type="Gene3D" id="1.20.930.20">
    <property type="entry name" value="Adaptor protein Cbl, N-terminal domain"/>
    <property type="match status" value="1"/>
</dbReference>
<evidence type="ECO:0000256" key="1">
    <source>
        <dbReference type="SAM" id="Phobius"/>
    </source>
</evidence>
<proteinExistence type="predicted"/>
<dbReference type="EMBL" id="SPHZ02000010">
    <property type="protein sequence ID" value="KAF0896281.1"/>
    <property type="molecule type" value="Genomic_DNA"/>
</dbReference>
<dbReference type="Pfam" id="PF22215">
    <property type="entry name" value="MLKL_N"/>
    <property type="match status" value="1"/>
</dbReference>
<organism evidence="3 4">
    <name type="scientific">Oryza meyeriana var. granulata</name>
    <dbReference type="NCBI Taxonomy" id="110450"/>
    <lineage>
        <taxon>Eukaryota</taxon>
        <taxon>Viridiplantae</taxon>
        <taxon>Streptophyta</taxon>
        <taxon>Embryophyta</taxon>
        <taxon>Tracheophyta</taxon>
        <taxon>Spermatophyta</taxon>
        <taxon>Magnoliopsida</taxon>
        <taxon>Liliopsida</taxon>
        <taxon>Poales</taxon>
        <taxon>Poaceae</taxon>
        <taxon>BOP clade</taxon>
        <taxon>Oryzoideae</taxon>
        <taxon>Oryzeae</taxon>
        <taxon>Oryzinae</taxon>
        <taxon>Oryza</taxon>
        <taxon>Oryza meyeriana</taxon>
    </lineage>
</organism>
<dbReference type="InterPro" id="IPR059179">
    <property type="entry name" value="MLKL-like_MCAfunc"/>
</dbReference>
<protein>
    <recommendedName>
        <fullName evidence="2">Mixed lineage kinase domain-containing protein</fullName>
    </recommendedName>
</protein>
<evidence type="ECO:0000313" key="3">
    <source>
        <dbReference type="EMBL" id="KAF0896281.1"/>
    </source>
</evidence>
<dbReference type="InterPro" id="IPR054000">
    <property type="entry name" value="MLKL_N"/>
</dbReference>